<sequence>AKKTIGYSVAFRKHRSMIGRQRFCIRNLRR</sequence>
<organism evidence="1 2">
    <name type="scientific">Larinioides sclopetarius</name>
    <dbReference type="NCBI Taxonomy" id="280406"/>
    <lineage>
        <taxon>Eukaryota</taxon>
        <taxon>Metazoa</taxon>
        <taxon>Ecdysozoa</taxon>
        <taxon>Arthropoda</taxon>
        <taxon>Chelicerata</taxon>
        <taxon>Arachnida</taxon>
        <taxon>Araneae</taxon>
        <taxon>Araneomorphae</taxon>
        <taxon>Entelegynae</taxon>
        <taxon>Araneoidea</taxon>
        <taxon>Araneidae</taxon>
        <taxon>Larinioides</taxon>
    </lineage>
</organism>
<dbReference type="Proteomes" id="UP001497382">
    <property type="component" value="Unassembled WGS sequence"/>
</dbReference>
<reference evidence="1 2" key="1">
    <citation type="submission" date="2024-04" db="EMBL/GenBank/DDBJ databases">
        <authorList>
            <person name="Rising A."/>
            <person name="Reimegard J."/>
            <person name="Sonavane S."/>
            <person name="Akerstrom W."/>
            <person name="Nylinder S."/>
            <person name="Hedman E."/>
            <person name="Kallberg Y."/>
        </authorList>
    </citation>
    <scope>NUCLEOTIDE SEQUENCE [LARGE SCALE GENOMIC DNA]</scope>
</reference>
<evidence type="ECO:0008006" key="3">
    <source>
        <dbReference type="Google" id="ProtNLM"/>
    </source>
</evidence>
<keyword evidence="2" id="KW-1185">Reference proteome</keyword>
<dbReference type="EMBL" id="CAXIEN010000002">
    <property type="protein sequence ID" value="CAL1261277.1"/>
    <property type="molecule type" value="Genomic_DNA"/>
</dbReference>
<proteinExistence type="predicted"/>
<dbReference type="AlphaFoldDB" id="A0AAV1YTU8"/>
<name>A0AAV1YTU8_9ARAC</name>
<evidence type="ECO:0000313" key="2">
    <source>
        <dbReference type="Proteomes" id="UP001497382"/>
    </source>
</evidence>
<accession>A0AAV1YTU8</accession>
<gene>
    <name evidence="1" type="ORF">LARSCL_LOCUS310</name>
</gene>
<evidence type="ECO:0000313" key="1">
    <source>
        <dbReference type="EMBL" id="CAL1261277.1"/>
    </source>
</evidence>
<comment type="caution">
    <text evidence="1">The sequence shown here is derived from an EMBL/GenBank/DDBJ whole genome shotgun (WGS) entry which is preliminary data.</text>
</comment>
<protein>
    <recommendedName>
        <fullName evidence="3">Ribosomal protein L20</fullName>
    </recommendedName>
</protein>
<feature type="non-terminal residue" evidence="1">
    <location>
        <position position="1"/>
    </location>
</feature>